<organism evidence="16 17">
    <name type="scientific">Dreissena polymorpha</name>
    <name type="common">Zebra mussel</name>
    <name type="synonym">Mytilus polymorpha</name>
    <dbReference type="NCBI Taxonomy" id="45954"/>
    <lineage>
        <taxon>Eukaryota</taxon>
        <taxon>Metazoa</taxon>
        <taxon>Spiralia</taxon>
        <taxon>Lophotrochozoa</taxon>
        <taxon>Mollusca</taxon>
        <taxon>Bivalvia</taxon>
        <taxon>Autobranchia</taxon>
        <taxon>Heteroconchia</taxon>
        <taxon>Euheterodonta</taxon>
        <taxon>Imparidentia</taxon>
        <taxon>Neoheterodontei</taxon>
        <taxon>Myida</taxon>
        <taxon>Dreissenoidea</taxon>
        <taxon>Dreissenidae</taxon>
        <taxon>Dreissena</taxon>
    </lineage>
</organism>
<evidence type="ECO:0000256" key="9">
    <source>
        <dbReference type="ARBA" id="ARBA00023121"/>
    </source>
</evidence>
<evidence type="ECO:0000256" key="2">
    <source>
        <dbReference type="ARBA" id="ARBA00004305"/>
    </source>
</evidence>
<feature type="compositionally biased region" description="Polar residues" evidence="14">
    <location>
        <begin position="479"/>
        <end position="495"/>
    </location>
</feature>
<keyword evidence="8 13" id="KW-0175">Coiled coil</keyword>
<protein>
    <recommendedName>
        <fullName evidence="5">Mitochondria-eating protein</fullName>
    </recommendedName>
    <alternativeName>
        <fullName evidence="12">Spermatogenesis-associated protein 18</fullName>
    </alternativeName>
</protein>
<dbReference type="PANTHER" id="PTHR21771:SF0">
    <property type="entry name" value="MITOCHONDRIA-EATING PROTEIN"/>
    <property type="match status" value="1"/>
</dbReference>
<feature type="coiled-coil region" evidence="13">
    <location>
        <begin position="195"/>
        <end position="250"/>
    </location>
</feature>
<feature type="compositionally biased region" description="Polar residues" evidence="14">
    <location>
        <begin position="734"/>
        <end position="761"/>
    </location>
</feature>
<comment type="caution">
    <text evidence="16">The sequence shown here is derived from an EMBL/GenBank/DDBJ whole genome shotgun (WGS) entry which is preliminary data.</text>
</comment>
<evidence type="ECO:0000256" key="3">
    <source>
        <dbReference type="ARBA" id="ARBA00004496"/>
    </source>
</evidence>
<feature type="compositionally biased region" description="Polar residues" evidence="14">
    <location>
        <begin position="63"/>
        <end position="77"/>
    </location>
</feature>
<dbReference type="GO" id="GO:0035695">
    <property type="term" value="P:mitophagy by internal vacuole formation"/>
    <property type="evidence" value="ECO:0007669"/>
    <property type="project" value="TreeGrafter"/>
</dbReference>
<proteinExistence type="inferred from homology"/>
<evidence type="ECO:0000256" key="10">
    <source>
        <dbReference type="ARBA" id="ARBA00023128"/>
    </source>
</evidence>
<keyword evidence="17" id="KW-1185">Reference proteome</keyword>
<evidence type="ECO:0000256" key="1">
    <source>
        <dbReference type="ARBA" id="ARBA00004294"/>
    </source>
</evidence>
<dbReference type="Pfam" id="PF16026">
    <property type="entry name" value="MIEAP"/>
    <property type="match status" value="1"/>
</dbReference>
<keyword evidence="11" id="KW-0472">Membrane</keyword>
<evidence type="ECO:0000313" key="16">
    <source>
        <dbReference type="EMBL" id="KAH3842744.1"/>
    </source>
</evidence>
<evidence type="ECO:0000256" key="5">
    <source>
        <dbReference type="ARBA" id="ARBA00019863"/>
    </source>
</evidence>
<dbReference type="GO" id="GO:0005759">
    <property type="term" value="C:mitochondrial matrix"/>
    <property type="evidence" value="ECO:0007669"/>
    <property type="project" value="UniProtKB-SubCell"/>
</dbReference>
<evidence type="ECO:0000259" key="15">
    <source>
        <dbReference type="Pfam" id="PF16026"/>
    </source>
</evidence>
<dbReference type="EMBL" id="JAIWYP010000004">
    <property type="protein sequence ID" value="KAH3842744.1"/>
    <property type="molecule type" value="Genomic_DNA"/>
</dbReference>
<dbReference type="InterPro" id="IPR026169">
    <property type="entry name" value="MIEAP"/>
</dbReference>
<reference evidence="16" key="2">
    <citation type="submission" date="2020-11" db="EMBL/GenBank/DDBJ databases">
        <authorList>
            <person name="McCartney M.A."/>
            <person name="Auch B."/>
            <person name="Kono T."/>
            <person name="Mallez S."/>
            <person name="Becker A."/>
            <person name="Gohl D.M."/>
            <person name="Silverstein K.A.T."/>
            <person name="Koren S."/>
            <person name="Bechman K.B."/>
            <person name="Herman A."/>
            <person name="Abrahante J.E."/>
            <person name="Garbe J."/>
        </authorList>
    </citation>
    <scope>NUCLEOTIDE SEQUENCE</scope>
    <source>
        <strain evidence="16">Duluth1</strain>
        <tissue evidence="16">Whole animal</tissue>
    </source>
</reference>
<keyword evidence="10" id="KW-0496">Mitochondrion</keyword>
<evidence type="ECO:0000256" key="6">
    <source>
        <dbReference type="ARBA" id="ARBA00022490"/>
    </source>
</evidence>
<evidence type="ECO:0000256" key="12">
    <source>
        <dbReference type="ARBA" id="ARBA00032687"/>
    </source>
</evidence>
<dbReference type="GO" id="GO:0005741">
    <property type="term" value="C:mitochondrial outer membrane"/>
    <property type="evidence" value="ECO:0007669"/>
    <property type="project" value="UniProtKB-SubCell"/>
</dbReference>
<gene>
    <name evidence="16" type="ORF">DPMN_116248</name>
</gene>
<feature type="compositionally biased region" description="Polar residues" evidence="14">
    <location>
        <begin position="1"/>
        <end position="11"/>
    </location>
</feature>
<dbReference type="GO" id="GO:0008289">
    <property type="term" value="F:lipid binding"/>
    <property type="evidence" value="ECO:0007669"/>
    <property type="project" value="UniProtKB-KW"/>
</dbReference>
<keyword evidence="9" id="KW-0446">Lipid-binding</keyword>
<dbReference type="AlphaFoldDB" id="A0A9D4QTD7"/>
<comment type="subcellular location">
    <subcellularLocation>
        <location evidence="3">Cytoplasm</location>
    </subcellularLocation>
    <subcellularLocation>
        <location evidence="2">Mitochondrion matrix</location>
    </subcellularLocation>
    <subcellularLocation>
        <location evidence="1">Mitochondrion outer membrane</location>
    </subcellularLocation>
</comment>
<feature type="compositionally biased region" description="Basic and acidic residues" evidence="14">
    <location>
        <begin position="497"/>
        <end position="547"/>
    </location>
</feature>
<reference evidence="16" key="1">
    <citation type="journal article" date="2019" name="bioRxiv">
        <title>The Genome of the Zebra Mussel, Dreissena polymorpha: A Resource for Invasive Species Research.</title>
        <authorList>
            <person name="McCartney M.A."/>
            <person name="Auch B."/>
            <person name="Kono T."/>
            <person name="Mallez S."/>
            <person name="Zhang Y."/>
            <person name="Obille A."/>
            <person name="Becker A."/>
            <person name="Abrahante J.E."/>
            <person name="Garbe J."/>
            <person name="Badalamenti J.P."/>
            <person name="Herman A."/>
            <person name="Mangelson H."/>
            <person name="Liachko I."/>
            <person name="Sullivan S."/>
            <person name="Sone E.D."/>
            <person name="Koren S."/>
            <person name="Silverstein K.A.T."/>
            <person name="Beckman K.B."/>
            <person name="Gohl D.M."/>
        </authorList>
    </citation>
    <scope>NUCLEOTIDE SEQUENCE</scope>
    <source>
        <strain evidence="16">Duluth1</strain>
        <tissue evidence="16">Whole animal</tissue>
    </source>
</reference>
<keyword evidence="6" id="KW-0963">Cytoplasm</keyword>
<sequence>MSNNKNKNSPASMGASASKPYVRDDSSTNATGQRVDSRNRFMVNVDKGSSSVDASYAEKVKSKSPQNQPGAKSQLATHSAGETADVHKPPLLAVTSEHKTGTMEGIVIPHDSLPCESVETLFGALEALQNALPSAKTEIPKLLNAIKENENLQEKVEKLERSIQVTNDAKDKDKNTYLAKYKELKSSEVIIQKKYNDSLKELAEANKTNKEFADEVKRLMAHEQSLRLENQHLRKELEDSRRSSEKSSQELSECKSRLSKLLSNKLTENNPQIADLSDTNRPTKLGEKHSELYDNQWTNAFEVLEETSNNEEKTIQDLLNLYLSVYTFCKEKARDQIDQLKQVAYMWGSEVDQKADSLELKTQVKEFRKYTAELSVKAIFQEYIQKHVAKDYLQIVTTHEISQYVEACLKVCWLMNAQDPPVVIAALPQADSKFNTELYKPYTQSGDNVQYLVWPALLLHDRGSTLVKGVAQAYKIGKTRQTTNRPTSESLQQEMVAQREQHTMKDERAGDIDPRQSVLDHSENKGFKPNTEEENRRVKTLNDKTDDNNTYNSTPCVSGHQEQNLNNTHNPNITRTYLDGVSGRQGQTMPYSQYPMNASSRQAEISCHQEENNTQYPMDTSTGEAGLSGHGGQNLIHTQFPINTSTGPAGISAHQGQPLHISQNKIAASVGQASMSGYQRQDRHNTINTNASGTWHVVGNSQQPYNWQYTDQANASSSRQSNIGHSPYDVPRSATYSTPIQSNVSTTHGMPDSTDSGQSSEIPTADEWETFKRVMHTEGQQKCILLMGIESYNRCEQYYIKNYT</sequence>
<name>A0A9D4QTD7_DREPO</name>
<accession>A0A9D4QTD7</accession>
<evidence type="ECO:0000256" key="8">
    <source>
        <dbReference type="ARBA" id="ARBA00023054"/>
    </source>
</evidence>
<dbReference type="InterPro" id="IPR031981">
    <property type="entry name" value="MIEAP_C"/>
</dbReference>
<feature type="compositionally biased region" description="Polar residues" evidence="14">
    <location>
        <begin position="712"/>
        <end position="724"/>
    </location>
</feature>
<keyword evidence="7" id="KW-1000">Mitochondrion outer membrane</keyword>
<evidence type="ECO:0000256" key="4">
    <source>
        <dbReference type="ARBA" id="ARBA00008233"/>
    </source>
</evidence>
<dbReference type="Proteomes" id="UP000828390">
    <property type="component" value="Unassembled WGS sequence"/>
</dbReference>
<evidence type="ECO:0000313" key="17">
    <source>
        <dbReference type="Proteomes" id="UP000828390"/>
    </source>
</evidence>
<dbReference type="GO" id="GO:0035694">
    <property type="term" value="P:mitochondrial protein catabolic process"/>
    <property type="evidence" value="ECO:0007669"/>
    <property type="project" value="InterPro"/>
</dbReference>
<evidence type="ECO:0000256" key="13">
    <source>
        <dbReference type="SAM" id="Coils"/>
    </source>
</evidence>
<evidence type="ECO:0000256" key="11">
    <source>
        <dbReference type="ARBA" id="ARBA00023136"/>
    </source>
</evidence>
<feature type="region of interest" description="Disordered" evidence="14">
    <location>
        <begin position="478"/>
        <end position="550"/>
    </location>
</feature>
<comment type="similarity">
    <text evidence="4">Belongs to the MIEAP family.</text>
</comment>
<evidence type="ECO:0000256" key="7">
    <source>
        <dbReference type="ARBA" id="ARBA00022787"/>
    </source>
</evidence>
<feature type="region of interest" description="Disordered" evidence="14">
    <location>
        <begin position="1"/>
        <end position="91"/>
    </location>
</feature>
<feature type="region of interest" description="Disordered" evidence="14">
    <location>
        <begin position="712"/>
        <end position="761"/>
    </location>
</feature>
<feature type="domain" description="Mitochondria-eating protein C-terminal" evidence="15">
    <location>
        <begin position="281"/>
        <end position="472"/>
    </location>
</feature>
<dbReference type="PANTHER" id="PTHR21771">
    <property type="entry name" value="MITOCHONDRIA-EATING PROTEIN-RELATED"/>
    <property type="match status" value="1"/>
</dbReference>
<evidence type="ECO:0000256" key="14">
    <source>
        <dbReference type="SAM" id="MobiDB-lite"/>
    </source>
</evidence>
<feature type="coiled-coil region" evidence="13">
    <location>
        <begin position="142"/>
        <end position="169"/>
    </location>
</feature>